<proteinExistence type="predicted"/>
<organism evidence="1">
    <name type="scientific">metagenome</name>
    <dbReference type="NCBI Taxonomy" id="256318"/>
    <lineage>
        <taxon>unclassified sequences</taxon>
        <taxon>metagenomes</taxon>
    </lineage>
</organism>
<protein>
    <submittedName>
        <fullName evidence="1">Uncharacterized protein</fullName>
    </submittedName>
</protein>
<dbReference type="EMBL" id="UIDG01000135">
    <property type="protein sequence ID" value="SUS05874.1"/>
    <property type="molecule type" value="Genomic_DNA"/>
</dbReference>
<name>A0A380TBQ8_9ZZZZ</name>
<gene>
    <name evidence="1" type="ORF">DF3PB_220011</name>
</gene>
<dbReference type="AlphaFoldDB" id="A0A380TBQ8"/>
<reference evidence="1" key="1">
    <citation type="submission" date="2018-07" db="EMBL/GenBank/DDBJ databases">
        <authorList>
            <person name="Quirk P.G."/>
            <person name="Krulwich T.A."/>
        </authorList>
    </citation>
    <scope>NUCLEOTIDE SEQUENCE</scope>
</reference>
<sequence length="119" mass="13151">MAREPVVLIIGLAGQAPSRRLRLSSNVEPMTNLVECPIHGKQQETFVCCHLVAALRTGKRVGFFWSGQTRGDAWCSECEQSRISFGGESGDWNEQSEAVAKIQVLCGACYDRVREQHGL</sequence>
<evidence type="ECO:0000313" key="1">
    <source>
        <dbReference type="EMBL" id="SUS05874.1"/>
    </source>
</evidence>
<accession>A0A380TBQ8</accession>